<feature type="domain" description="Glycosyl hydrolase family 98 putative carbohydrate-binding module" evidence="5">
    <location>
        <begin position="743"/>
        <end position="884"/>
    </location>
</feature>
<dbReference type="AlphaFoldDB" id="A0A511YT29"/>
<keyword evidence="1" id="KW-0378">Hydrolase</keyword>
<dbReference type="InterPro" id="IPR029483">
    <property type="entry name" value="GH97_C"/>
</dbReference>
<dbReference type="Gene3D" id="2.60.40.1180">
    <property type="entry name" value="Golgi alpha-mannosidase II"/>
    <property type="match status" value="1"/>
</dbReference>
<dbReference type="InterPro" id="IPR013785">
    <property type="entry name" value="Aldolase_TIM"/>
</dbReference>
<evidence type="ECO:0000256" key="2">
    <source>
        <dbReference type="ARBA" id="ARBA00023295"/>
    </source>
</evidence>
<protein>
    <recommendedName>
        <fullName evidence="5">Glycosyl hydrolase family 98 putative carbohydrate-binding module domain-containing protein</fullName>
    </recommendedName>
</protein>
<sequence length="1047" mass="111867">MTPRPRSARLTAPMRRLAPALTVLLTLGALVPAAAAVAQPPGGAASWPVNGPGQIRARLVLEEGDLSLEVRRRSSEVMTVEQLGLVTDRADLSTGLRVEGRTTRPVDETYSMIAGKAQERRYRATESVFDLSTEDGAQLELRVRVSADGVAYRYVLPEDARHVVRQETGRWVFAADGTAWNQTGYQPNYEADWTERSIAGNVAGDLAFPALFQTGDTYTLLTEAAVDGRYAGSHLVHEAGSLAYGLGLYGGEPVTHDGPLETPWRVAVVGGLDTVVESTLVDDLADPSRLADTSWIEPGVSSWSWMTDWGSPRDEARQRDFVDLSARNGWEYVLLDEGWSADWVPRVTRYANARGVDTIVWFHSRDLWTQEQRDHWLPLVKEWGVAGIKVDFMDSDSQATHQWYDDVLADTARHELMINFHGSTLPHGLQRTWPHIMSYEAVRGAENGISSARSLTVPFARGVVGSMDWTPVTFSRGNGNSSKAHELAMSVVYESAWQHMSDKPESYAAEPIAEEFLQNLPTVWDETQLVSGEPGEHVVLARRSGDTWFVGAMRAGAPASLEIPLAVLADGPWIVHTISDAGGDGSVLAGDVATLTSRDVVRVTTASNGGAVVVACPATPGRTSCWTPVEPTATLDVTVTPTAAELEVGDVVEVSARAVVTSGSGTDVVFGPRVPAGWTLDGAPVTRDAIATGDVLEGAWRLTVGPEAVRGDVEVAVGAAFTSGGRDVFAAEGIDVFVAPDAPTGAAWLSDLPWLEDASGWASNRRDAANAGTPLTIRGTVFDKGIGTHAPSTVTVWTGEQCSVFRAVVGTDDGVEKPQESSAAFRVLGDGRILAESPVLRATSDPYEMVVDVRGVDRLTLQTTDGGDGKNNDHTDWGDARVWCGDAEGPQPPEEPAGPTGTPYVSDLEWTGESNGYGPIERDMSNGEAARGDGRPLTIAGAVYAKGIGMHATGQLTVWLGRSCTVFEAVVGIDDEVSQSGSVRFEVWGDGALLAQTGVVTSADGGVPMAVDVSDVRRLTLRAHEATNGKNFDHADWADARLVCADG</sequence>
<keyword evidence="2" id="KW-0326">Glycosidase</keyword>
<dbReference type="InterPro" id="IPR052720">
    <property type="entry name" value="Glycosyl_hydrolase_97"/>
</dbReference>
<name>A0A511YT29_9CELL</name>
<dbReference type="InterPro" id="IPR014718">
    <property type="entry name" value="GH-type_carb-bd"/>
</dbReference>
<gene>
    <name evidence="6" type="ORF">AFE02nite_00840</name>
</gene>
<dbReference type="SUPFAM" id="SSF51445">
    <property type="entry name" value="(Trans)glycosidases"/>
    <property type="match status" value="1"/>
</dbReference>
<dbReference type="GO" id="GO:0016798">
    <property type="term" value="F:hydrolase activity, acting on glycosyl bonds"/>
    <property type="evidence" value="ECO:0007669"/>
    <property type="project" value="UniProtKB-KW"/>
</dbReference>
<dbReference type="InterPro" id="IPR013222">
    <property type="entry name" value="Glyco_hyd_98_carb-bd"/>
</dbReference>
<proteinExistence type="predicted"/>
<dbReference type="Gene3D" id="3.20.20.70">
    <property type="entry name" value="Aldolase class I"/>
    <property type="match status" value="1"/>
</dbReference>
<comment type="caution">
    <text evidence="6">The sequence shown here is derived from an EMBL/GenBank/DDBJ whole genome shotgun (WGS) entry which is preliminary data.</text>
</comment>
<dbReference type="SMART" id="SM00776">
    <property type="entry name" value="NPCBM"/>
    <property type="match status" value="2"/>
</dbReference>
<dbReference type="PANTHER" id="PTHR35803">
    <property type="entry name" value="GLUCAN 1,4-ALPHA-GLUCOSIDASE SUSB-RELATED"/>
    <property type="match status" value="1"/>
</dbReference>
<reference evidence="6 7" key="1">
    <citation type="submission" date="2019-07" db="EMBL/GenBank/DDBJ databases">
        <title>Whole genome shotgun sequence of Actinotalea fermentans NBRC 105374.</title>
        <authorList>
            <person name="Hosoyama A."/>
            <person name="Uohara A."/>
            <person name="Ohji S."/>
            <person name="Ichikawa N."/>
        </authorList>
    </citation>
    <scope>NUCLEOTIDE SEQUENCE [LARGE SCALE GENOMIC DNA]</scope>
    <source>
        <strain evidence="6 7">NBRC 105374</strain>
    </source>
</reference>
<evidence type="ECO:0000313" key="7">
    <source>
        <dbReference type="Proteomes" id="UP000321484"/>
    </source>
</evidence>
<evidence type="ECO:0000256" key="4">
    <source>
        <dbReference type="SAM" id="SignalP"/>
    </source>
</evidence>
<dbReference type="SUPFAM" id="SSF49785">
    <property type="entry name" value="Galactose-binding domain-like"/>
    <property type="match status" value="2"/>
</dbReference>
<evidence type="ECO:0000256" key="3">
    <source>
        <dbReference type="SAM" id="MobiDB-lite"/>
    </source>
</evidence>
<dbReference type="Gene3D" id="2.70.98.10">
    <property type="match status" value="1"/>
</dbReference>
<keyword evidence="4" id="KW-0732">Signal</keyword>
<dbReference type="RefSeq" id="WP_186814432.1">
    <property type="nucleotide sequence ID" value="NZ_BJYK01000001.1"/>
</dbReference>
<evidence type="ECO:0000259" key="5">
    <source>
        <dbReference type="SMART" id="SM00776"/>
    </source>
</evidence>
<dbReference type="Pfam" id="PF08305">
    <property type="entry name" value="NPCBM"/>
    <property type="match status" value="2"/>
</dbReference>
<dbReference type="Proteomes" id="UP000321484">
    <property type="component" value="Unassembled WGS sequence"/>
</dbReference>
<dbReference type="InterPro" id="IPR017853">
    <property type="entry name" value="GH"/>
</dbReference>
<keyword evidence="7" id="KW-1185">Reference proteome</keyword>
<accession>A0A511YT29</accession>
<dbReference type="PANTHER" id="PTHR35803:SF2">
    <property type="entry name" value="RETAINING ALPHA-GALACTOSIDASE"/>
    <property type="match status" value="1"/>
</dbReference>
<feature type="domain" description="Glycosyl hydrolase family 98 putative carbohydrate-binding module" evidence="5">
    <location>
        <begin position="899"/>
        <end position="1044"/>
    </location>
</feature>
<dbReference type="Pfam" id="PF14509">
    <property type="entry name" value="GH97_C"/>
    <property type="match status" value="1"/>
</dbReference>
<dbReference type="InterPro" id="IPR019563">
    <property type="entry name" value="GH97_catalytic"/>
</dbReference>
<dbReference type="Pfam" id="PF10566">
    <property type="entry name" value="Glyco_hydro_97"/>
    <property type="match status" value="1"/>
</dbReference>
<feature type="chain" id="PRO_5039201853" description="Glycosyl hydrolase family 98 putative carbohydrate-binding module domain-containing protein" evidence="4">
    <location>
        <begin position="39"/>
        <end position="1047"/>
    </location>
</feature>
<dbReference type="GO" id="GO:0030246">
    <property type="term" value="F:carbohydrate binding"/>
    <property type="evidence" value="ECO:0007669"/>
    <property type="project" value="InterPro"/>
</dbReference>
<feature type="region of interest" description="Disordered" evidence="3">
    <location>
        <begin position="862"/>
        <end position="902"/>
    </location>
</feature>
<dbReference type="Gene3D" id="2.60.120.1060">
    <property type="entry name" value="NPCBM/NEW2 domain"/>
    <property type="match status" value="2"/>
</dbReference>
<dbReference type="InterPro" id="IPR038637">
    <property type="entry name" value="NPCBM_sf"/>
</dbReference>
<evidence type="ECO:0000256" key="1">
    <source>
        <dbReference type="ARBA" id="ARBA00022801"/>
    </source>
</evidence>
<evidence type="ECO:0000313" key="6">
    <source>
        <dbReference type="EMBL" id="GEN78350.1"/>
    </source>
</evidence>
<dbReference type="InterPro" id="IPR013780">
    <property type="entry name" value="Glyco_hydro_b"/>
</dbReference>
<dbReference type="EMBL" id="BJYK01000001">
    <property type="protein sequence ID" value="GEN78350.1"/>
    <property type="molecule type" value="Genomic_DNA"/>
</dbReference>
<feature type="compositionally biased region" description="Basic and acidic residues" evidence="3">
    <location>
        <begin position="867"/>
        <end position="879"/>
    </location>
</feature>
<dbReference type="InterPro" id="IPR008979">
    <property type="entry name" value="Galactose-bd-like_sf"/>
</dbReference>
<dbReference type="InterPro" id="IPR029486">
    <property type="entry name" value="GH97_N"/>
</dbReference>
<organism evidence="6 7">
    <name type="scientific">Actinotalea fermentans</name>
    <dbReference type="NCBI Taxonomy" id="43671"/>
    <lineage>
        <taxon>Bacteria</taxon>
        <taxon>Bacillati</taxon>
        <taxon>Actinomycetota</taxon>
        <taxon>Actinomycetes</taxon>
        <taxon>Micrococcales</taxon>
        <taxon>Cellulomonadaceae</taxon>
        <taxon>Actinotalea</taxon>
    </lineage>
</organism>
<feature type="signal peptide" evidence="4">
    <location>
        <begin position="1"/>
        <end position="38"/>
    </location>
</feature>
<dbReference type="Pfam" id="PF14508">
    <property type="entry name" value="GH97_N"/>
    <property type="match status" value="1"/>
</dbReference>